<keyword evidence="10" id="KW-1003">Cell membrane</keyword>
<feature type="site" description="Transition state stabilizer" evidence="9">
    <location>
        <position position="228"/>
    </location>
</feature>
<dbReference type="InterPro" id="IPR007507">
    <property type="entry name" value="Glycos_transf_N"/>
</dbReference>
<sequence>MTQTDRPIPNANGGFLLIYRLLLSVLSPIFALLMLRQVLRGRERLSDLAERFGAGLTAHPVSCAPKLWVHGASNGELTGARALIEEALRRSPDLEILVTTNTVTARKMVRGWALPRVSVRLAPFDLRPVLRRFITATTPAALVSIENEIWPNRFALLAQNAIPVIVAGARMSDRSAQRWEKMAPIFGGIIRPTIAAITRLAAQDTASEQRLLQLGLPPAALLPKMNLKSTVDIDIAPLKNADPIAAQFDRATTILAASTHPGEERTVLEAFHHLRQTHPQARLILAPRHPARADSIATELSRTGFTYVRRSKGDALGDASVYLADSLGEMPLWYGLSGISFIGGSLVNLGGHTPFEPAQCGTAILHGPSVSNHLTAYRALDAAGAAIEITDAASLAEAMRSLMNEPARATAMAEAAHAALAPLRGAAAQQEAFWATLADVPKLKALS</sequence>
<dbReference type="PANTHER" id="PTHR42755">
    <property type="entry name" value="3-DEOXY-MANNO-OCTULOSONATE CYTIDYLYLTRANSFERASE"/>
    <property type="match status" value="1"/>
</dbReference>
<evidence type="ECO:0000259" key="11">
    <source>
        <dbReference type="Pfam" id="PF04413"/>
    </source>
</evidence>
<dbReference type="GO" id="GO:0043842">
    <property type="term" value="F:Kdo transferase activity"/>
    <property type="evidence" value="ECO:0007669"/>
    <property type="project" value="UniProtKB-EC"/>
</dbReference>
<dbReference type="EC" id="2.4.99.12" evidence="3 10"/>
<dbReference type="UniPathway" id="UPA00958"/>
<evidence type="ECO:0000256" key="4">
    <source>
        <dbReference type="ARBA" id="ARBA00019077"/>
    </source>
</evidence>
<dbReference type="InterPro" id="IPR038107">
    <property type="entry name" value="Glycos_transf_N_sf"/>
</dbReference>
<evidence type="ECO:0000313" key="13">
    <source>
        <dbReference type="Proteomes" id="UP000241447"/>
    </source>
</evidence>
<feature type="active site" description="Proton acceptor" evidence="8">
    <location>
        <position position="76"/>
    </location>
</feature>
<dbReference type="GO" id="GO:0009245">
    <property type="term" value="P:lipid A biosynthetic process"/>
    <property type="evidence" value="ECO:0007669"/>
    <property type="project" value="TreeGrafter"/>
</dbReference>
<dbReference type="SUPFAM" id="SSF53756">
    <property type="entry name" value="UDP-Glycosyltransferase/glycogen phosphorylase"/>
    <property type="match status" value="1"/>
</dbReference>
<evidence type="ECO:0000256" key="3">
    <source>
        <dbReference type="ARBA" id="ARBA00012621"/>
    </source>
</evidence>
<feature type="transmembrane region" description="Helical" evidence="10">
    <location>
        <begin position="17"/>
        <end position="35"/>
    </location>
</feature>
<dbReference type="Pfam" id="PF04413">
    <property type="entry name" value="Glycos_transf_N"/>
    <property type="match status" value="1"/>
</dbReference>
<dbReference type="AlphaFoldDB" id="A0A2R4M3H0"/>
<keyword evidence="5 10" id="KW-0808">Transferase</keyword>
<feature type="domain" description="3-deoxy-D-manno-octulosonic-acid transferase N-terminal" evidence="11">
    <location>
        <begin position="48"/>
        <end position="228"/>
    </location>
</feature>
<evidence type="ECO:0000256" key="1">
    <source>
        <dbReference type="ARBA" id="ARBA00003394"/>
    </source>
</evidence>
<dbReference type="KEGG" id="cbak:DA792_12340"/>
<comment type="function">
    <text evidence="1 10">Involved in lipopolysaccharide (LPS) biosynthesis. Catalyzes the transfer of 3-deoxy-D-manno-octulosonate (Kdo) residue(s) from CMP-Kdo to lipid IV(A), the tetraacyldisaccharide-1,4'-bisphosphate precursor of lipid A.</text>
</comment>
<evidence type="ECO:0000256" key="6">
    <source>
        <dbReference type="ARBA" id="ARBA00031445"/>
    </source>
</evidence>
<keyword evidence="10" id="KW-0472">Membrane</keyword>
<evidence type="ECO:0000313" key="12">
    <source>
        <dbReference type="EMBL" id="AVW91764.1"/>
    </source>
</evidence>
<dbReference type="Gene3D" id="3.40.50.2000">
    <property type="entry name" value="Glycogen Phosphorylase B"/>
    <property type="match status" value="1"/>
</dbReference>
<dbReference type="PANTHER" id="PTHR42755:SF1">
    <property type="entry name" value="3-DEOXY-D-MANNO-OCTULOSONIC ACID TRANSFERASE, MITOCHONDRIAL-RELATED"/>
    <property type="match status" value="1"/>
</dbReference>
<keyword evidence="10" id="KW-0812">Transmembrane</keyword>
<evidence type="ECO:0000256" key="7">
    <source>
        <dbReference type="ARBA" id="ARBA00049183"/>
    </source>
</evidence>
<accession>A0A2R4M3H0</accession>
<keyword evidence="10" id="KW-0448">Lipopolysaccharide biosynthesis</keyword>
<dbReference type="InterPro" id="IPR039901">
    <property type="entry name" value="Kdotransferase"/>
</dbReference>
<evidence type="ECO:0000256" key="8">
    <source>
        <dbReference type="PIRSR" id="PIRSR639901-1"/>
    </source>
</evidence>
<evidence type="ECO:0000256" key="2">
    <source>
        <dbReference type="ARBA" id="ARBA00004713"/>
    </source>
</evidence>
<dbReference type="GO" id="GO:0005886">
    <property type="term" value="C:plasma membrane"/>
    <property type="evidence" value="ECO:0007669"/>
    <property type="project" value="UniProtKB-SubCell"/>
</dbReference>
<evidence type="ECO:0000256" key="5">
    <source>
        <dbReference type="ARBA" id="ARBA00022679"/>
    </source>
</evidence>
<comment type="subcellular location">
    <subcellularLocation>
        <location evidence="10">Cell membrane</location>
    </subcellularLocation>
</comment>
<gene>
    <name evidence="12" type="ORF">DA792_12340</name>
</gene>
<dbReference type="Gene3D" id="3.40.50.11720">
    <property type="entry name" value="3-Deoxy-D-manno-octulosonic-acid transferase, N-terminal domain"/>
    <property type="match status" value="1"/>
</dbReference>
<reference evidence="12 13" key="1">
    <citation type="submission" date="2018-03" db="EMBL/GenBank/DDBJ databases">
        <title>The Complete Genome of Celeribacter baekdonensis strain LH4, a Thiosulfate-Oxidizing Alphaproteobacterium Isolated from Gulf of Mexico Continental Slope Sediments.</title>
        <authorList>
            <person name="Flood B.E."/>
            <person name="Bailey J.V."/>
            <person name="Leprich D."/>
        </authorList>
    </citation>
    <scope>NUCLEOTIDE SEQUENCE [LARGE SCALE GENOMIC DNA]</scope>
    <source>
        <strain evidence="12 13">LH4</strain>
    </source>
</reference>
<dbReference type="Proteomes" id="UP000241447">
    <property type="component" value="Chromosome"/>
</dbReference>
<organism evidence="12 13">
    <name type="scientific">Celeribacter baekdonensis</name>
    <dbReference type="NCBI Taxonomy" id="875171"/>
    <lineage>
        <taxon>Bacteria</taxon>
        <taxon>Pseudomonadati</taxon>
        <taxon>Pseudomonadota</taxon>
        <taxon>Alphaproteobacteria</taxon>
        <taxon>Rhodobacterales</taxon>
        <taxon>Roseobacteraceae</taxon>
        <taxon>Celeribacter</taxon>
    </lineage>
</organism>
<comment type="catalytic activity">
    <reaction evidence="7 10">
        <text>lipid IVA (E. coli) + CMP-3-deoxy-beta-D-manno-octulosonate = alpha-Kdo-(2-&gt;6)-lipid IVA (E. coli) + CMP + H(+)</text>
        <dbReference type="Rhea" id="RHEA:28066"/>
        <dbReference type="ChEBI" id="CHEBI:15378"/>
        <dbReference type="ChEBI" id="CHEBI:58603"/>
        <dbReference type="ChEBI" id="CHEBI:60364"/>
        <dbReference type="ChEBI" id="CHEBI:60377"/>
        <dbReference type="ChEBI" id="CHEBI:85987"/>
        <dbReference type="EC" id="2.4.99.12"/>
    </reaction>
</comment>
<evidence type="ECO:0000256" key="10">
    <source>
        <dbReference type="RuleBase" id="RU365103"/>
    </source>
</evidence>
<feature type="site" description="Transition state stabilizer" evidence="9">
    <location>
        <position position="146"/>
    </location>
</feature>
<keyword evidence="10" id="KW-1133">Transmembrane helix</keyword>
<comment type="similarity">
    <text evidence="10">Belongs to the glycosyltransferase group 1 family.</text>
</comment>
<dbReference type="EMBL" id="CP028475">
    <property type="protein sequence ID" value="AVW91764.1"/>
    <property type="molecule type" value="Genomic_DNA"/>
</dbReference>
<comment type="pathway">
    <text evidence="2 10">Bacterial outer membrane biogenesis; LPS core biosynthesis.</text>
</comment>
<dbReference type="GO" id="GO:0009244">
    <property type="term" value="P:lipopolysaccharide core region biosynthetic process"/>
    <property type="evidence" value="ECO:0007669"/>
    <property type="project" value="UniProtKB-UniRule"/>
</dbReference>
<evidence type="ECO:0000256" key="9">
    <source>
        <dbReference type="PIRSR" id="PIRSR639901-2"/>
    </source>
</evidence>
<name>A0A2R4M3H0_9RHOB</name>
<proteinExistence type="inferred from homology"/>
<protein>
    <recommendedName>
        <fullName evidence="4 10">3-deoxy-D-manno-octulosonic acid transferase</fullName>
        <shortName evidence="10">Kdo transferase</shortName>
        <ecNumber evidence="3 10">2.4.99.12</ecNumber>
    </recommendedName>
    <alternativeName>
        <fullName evidence="6 10">Lipid IV(A) 3-deoxy-D-manno-octulosonic acid transferase</fullName>
    </alternativeName>
</protein>